<name>A0ABT7Y5W9_9VIBR</name>
<dbReference type="Proteomes" id="UP001169719">
    <property type="component" value="Unassembled WGS sequence"/>
</dbReference>
<evidence type="ECO:0000313" key="1">
    <source>
        <dbReference type="EMBL" id="MDN2483449.1"/>
    </source>
</evidence>
<gene>
    <name evidence="1" type="ORF">QWJ08_19070</name>
</gene>
<dbReference type="RefSeq" id="WP_289963511.1">
    <property type="nucleotide sequence ID" value="NZ_JAUEOZ010000002.1"/>
</dbReference>
<dbReference type="EMBL" id="JAUEOZ010000002">
    <property type="protein sequence ID" value="MDN2483449.1"/>
    <property type="molecule type" value="Genomic_DNA"/>
</dbReference>
<accession>A0ABT7Y5W9</accession>
<comment type="caution">
    <text evidence="1">The sequence shown here is derived from an EMBL/GenBank/DDBJ whole genome shotgun (WGS) entry which is preliminary data.</text>
</comment>
<proteinExistence type="predicted"/>
<evidence type="ECO:0000313" key="2">
    <source>
        <dbReference type="Proteomes" id="UP001169719"/>
    </source>
</evidence>
<reference evidence="1" key="1">
    <citation type="submission" date="2024-05" db="EMBL/GenBank/DDBJ databases">
        <title>Genome Sequences of Four Agar- Degrading Marine Bacteria.</title>
        <authorList>
            <person name="Phillips E.K."/>
            <person name="Shaffer J.C."/>
            <person name="Henson M.W."/>
            <person name="Temperton B."/>
            <person name="Thrash C.J."/>
            <person name="Martin M.O."/>
        </authorList>
    </citation>
    <scope>NUCLEOTIDE SEQUENCE</scope>
    <source>
        <strain evidence="1">EKP203</strain>
    </source>
</reference>
<keyword evidence="2" id="KW-1185">Reference proteome</keyword>
<organism evidence="1 2">
    <name type="scientific">Vibrio agarivorans</name>
    <dbReference type="NCBI Taxonomy" id="153622"/>
    <lineage>
        <taxon>Bacteria</taxon>
        <taxon>Pseudomonadati</taxon>
        <taxon>Pseudomonadota</taxon>
        <taxon>Gammaproteobacteria</taxon>
        <taxon>Vibrionales</taxon>
        <taxon>Vibrionaceae</taxon>
        <taxon>Vibrio</taxon>
    </lineage>
</organism>
<protein>
    <submittedName>
        <fullName evidence="1">Uncharacterized protein</fullName>
    </submittedName>
</protein>
<sequence length="76" mass="8835">MSKSNQAKYISERMTSYLSEEQCWFKVIKEADEIVIRHSPSSTTTISLDGKIMTEVQGRCTLNFNDYGAWLYWMDA</sequence>